<accession>A0A9W9S9Z0</accession>
<dbReference type="GeneID" id="81463716"/>
<feature type="domain" description="HNH nuclease" evidence="1">
    <location>
        <begin position="145"/>
        <end position="226"/>
    </location>
</feature>
<dbReference type="AlphaFoldDB" id="A0A9W9S9Z0"/>
<dbReference type="InterPro" id="IPR003615">
    <property type="entry name" value="HNH_nuc"/>
</dbReference>
<evidence type="ECO:0000313" key="2">
    <source>
        <dbReference type="EMBL" id="KAJ5374797.1"/>
    </source>
</evidence>
<protein>
    <recommendedName>
        <fullName evidence="1">HNH nuclease domain-containing protein</fullName>
    </recommendedName>
</protein>
<dbReference type="EMBL" id="JAPZBT010000002">
    <property type="protein sequence ID" value="KAJ5374797.1"/>
    <property type="molecule type" value="Genomic_DNA"/>
</dbReference>
<comment type="caution">
    <text evidence="2">The sequence shown here is derived from an EMBL/GenBank/DDBJ whole genome shotgun (WGS) entry which is preliminary data.</text>
</comment>
<reference evidence="2" key="2">
    <citation type="journal article" date="2023" name="IMA Fungus">
        <title>Comparative genomic study of the Penicillium genus elucidates a diverse pangenome and 15 lateral gene transfer events.</title>
        <authorList>
            <person name="Petersen C."/>
            <person name="Sorensen T."/>
            <person name="Nielsen M.R."/>
            <person name="Sondergaard T.E."/>
            <person name="Sorensen J.L."/>
            <person name="Fitzpatrick D.A."/>
            <person name="Frisvad J.C."/>
            <person name="Nielsen K.L."/>
        </authorList>
    </citation>
    <scope>NUCLEOTIDE SEQUENCE</scope>
    <source>
        <strain evidence="2">IBT 3081</strain>
    </source>
</reference>
<evidence type="ECO:0000313" key="3">
    <source>
        <dbReference type="Proteomes" id="UP001147752"/>
    </source>
</evidence>
<dbReference type="Pfam" id="PF13391">
    <property type="entry name" value="HNH_2"/>
    <property type="match status" value="1"/>
</dbReference>
<proteinExistence type="predicted"/>
<organism evidence="2 3">
    <name type="scientific">Penicillium concentricum</name>
    <dbReference type="NCBI Taxonomy" id="293559"/>
    <lineage>
        <taxon>Eukaryota</taxon>
        <taxon>Fungi</taxon>
        <taxon>Dikarya</taxon>
        <taxon>Ascomycota</taxon>
        <taxon>Pezizomycotina</taxon>
        <taxon>Eurotiomycetes</taxon>
        <taxon>Eurotiomycetidae</taxon>
        <taxon>Eurotiales</taxon>
        <taxon>Aspergillaceae</taxon>
        <taxon>Penicillium</taxon>
    </lineage>
</organism>
<dbReference type="RefSeq" id="XP_056580783.1">
    <property type="nucleotide sequence ID" value="XM_056724533.1"/>
</dbReference>
<reference evidence="2" key="1">
    <citation type="submission" date="2022-12" db="EMBL/GenBank/DDBJ databases">
        <authorList>
            <person name="Petersen C."/>
        </authorList>
    </citation>
    <scope>NUCLEOTIDE SEQUENCE</scope>
    <source>
        <strain evidence="2">IBT 3081</strain>
    </source>
</reference>
<dbReference type="OrthoDB" id="2142759at2759"/>
<evidence type="ECO:0000259" key="1">
    <source>
        <dbReference type="Pfam" id="PF13391"/>
    </source>
</evidence>
<keyword evidence="3" id="KW-1185">Reference proteome</keyword>
<name>A0A9W9S9Z0_9EURO</name>
<dbReference type="Proteomes" id="UP001147752">
    <property type="component" value="Unassembled WGS sequence"/>
</dbReference>
<sequence length="324" mass="36949">MATRILEDPRDPDHNVRIYDNDGALLAAFRVSPDSSDRYHTSEMLYRYCSMIFIFQNQSEWSIFYLHANGVHGQALRVQARVPISPGNYIVLDKGGQPITVQLITQTAPRRVRTRDYRTGSAGQNERDRLQKKFRDGLRTRDTHCVISGPPLIPDAQDPFQTMEASHIFPTSMIQEWNRNNYKGNWITDDSPSSEIGESGLYSLQNGLLLDKTVHSYFDDFKLGIDPDAGYIIIIFRGDTAKLGGKCLKDSARHGTNPRNRVCVHLLRWHLRMCVYRNLKVNADIQAVWEDDLGSDDVGQILEQPDAGHRMEVELFTRLGERVA</sequence>
<gene>
    <name evidence="2" type="ORF">N7517_006803</name>
</gene>